<evidence type="ECO:0000256" key="1">
    <source>
        <dbReference type="SAM" id="MobiDB-lite"/>
    </source>
</evidence>
<evidence type="ECO:0000313" key="3">
    <source>
        <dbReference type="Proteomes" id="UP000324222"/>
    </source>
</evidence>
<feature type="region of interest" description="Disordered" evidence="1">
    <location>
        <begin position="1"/>
        <end position="40"/>
    </location>
</feature>
<evidence type="ECO:0000313" key="2">
    <source>
        <dbReference type="EMBL" id="MPC37578.1"/>
    </source>
</evidence>
<feature type="compositionally biased region" description="Basic and acidic residues" evidence="1">
    <location>
        <begin position="30"/>
        <end position="40"/>
    </location>
</feature>
<feature type="region of interest" description="Disordered" evidence="1">
    <location>
        <begin position="67"/>
        <end position="96"/>
    </location>
</feature>
<organism evidence="2 3">
    <name type="scientific">Portunus trituberculatus</name>
    <name type="common">Swimming crab</name>
    <name type="synonym">Neptunus trituberculatus</name>
    <dbReference type="NCBI Taxonomy" id="210409"/>
    <lineage>
        <taxon>Eukaryota</taxon>
        <taxon>Metazoa</taxon>
        <taxon>Ecdysozoa</taxon>
        <taxon>Arthropoda</taxon>
        <taxon>Crustacea</taxon>
        <taxon>Multicrustacea</taxon>
        <taxon>Malacostraca</taxon>
        <taxon>Eumalacostraca</taxon>
        <taxon>Eucarida</taxon>
        <taxon>Decapoda</taxon>
        <taxon>Pleocyemata</taxon>
        <taxon>Brachyura</taxon>
        <taxon>Eubrachyura</taxon>
        <taxon>Portunoidea</taxon>
        <taxon>Portunidae</taxon>
        <taxon>Portuninae</taxon>
        <taxon>Portunus</taxon>
    </lineage>
</organism>
<protein>
    <submittedName>
        <fullName evidence="2">Uncharacterized protein</fullName>
    </submittedName>
</protein>
<accession>A0A5B7EX35</accession>
<name>A0A5B7EX35_PORTR</name>
<feature type="compositionally biased region" description="Basic and acidic residues" evidence="1">
    <location>
        <begin position="80"/>
        <end position="96"/>
    </location>
</feature>
<comment type="caution">
    <text evidence="2">The sequence shown here is derived from an EMBL/GenBank/DDBJ whole genome shotgun (WGS) entry which is preliminary data.</text>
</comment>
<dbReference type="AlphaFoldDB" id="A0A5B7EX35"/>
<dbReference type="EMBL" id="VSRR010003823">
    <property type="protein sequence ID" value="MPC37578.1"/>
    <property type="molecule type" value="Genomic_DNA"/>
</dbReference>
<reference evidence="2 3" key="1">
    <citation type="submission" date="2019-05" db="EMBL/GenBank/DDBJ databases">
        <title>Another draft genome of Portunus trituberculatus and its Hox gene families provides insights of decapod evolution.</title>
        <authorList>
            <person name="Jeong J.-H."/>
            <person name="Song I."/>
            <person name="Kim S."/>
            <person name="Choi T."/>
            <person name="Kim D."/>
            <person name="Ryu S."/>
            <person name="Kim W."/>
        </authorList>
    </citation>
    <scope>NUCLEOTIDE SEQUENCE [LARGE SCALE GENOMIC DNA]</scope>
    <source>
        <tissue evidence="2">Muscle</tissue>
    </source>
</reference>
<gene>
    <name evidence="2" type="ORF">E2C01_031065</name>
</gene>
<keyword evidence="3" id="KW-1185">Reference proteome</keyword>
<sequence length="96" mass="10714">MLADLTLGPSVPPSSICVSSMKELSNNPAKRKESDRQRSREDVVLCLQILVVIVVVAQVTHLHQATHQLPHFTPHGVAQTREEHPGEVAYQRERQS</sequence>
<proteinExistence type="predicted"/>
<dbReference type="Proteomes" id="UP000324222">
    <property type="component" value="Unassembled WGS sequence"/>
</dbReference>